<feature type="compositionally biased region" description="Low complexity" evidence="1">
    <location>
        <begin position="604"/>
        <end position="633"/>
    </location>
</feature>
<organism evidence="2 3">
    <name type="scientific">Onychostoma macrolepis</name>
    <dbReference type="NCBI Taxonomy" id="369639"/>
    <lineage>
        <taxon>Eukaryota</taxon>
        <taxon>Metazoa</taxon>
        <taxon>Chordata</taxon>
        <taxon>Craniata</taxon>
        <taxon>Vertebrata</taxon>
        <taxon>Euteleostomi</taxon>
        <taxon>Actinopterygii</taxon>
        <taxon>Neopterygii</taxon>
        <taxon>Teleostei</taxon>
        <taxon>Ostariophysi</taxon>
        <taxon>Cypriniformes</taxon>
        <taxon>Cyprinidae</taxon>
        <taxon>Acrossocheilinae</taxon>
        <taxon>Onychostoma</taxon>
    </lineage>
</organism>
<feature type="compositionally biased region" description="Low complexity" evidence="1">
    <location>
        <begin position="736"/>
        <end position="747"/>
    </location>
</feature>
<feature type="compositionally biased region" description="Low complexity" evidence="1">
    <location>
        <begin position="796"/>
        <end position="808"/>
    </location>
</feature>
<sequence>MYSSLSKVVLAAISQLSLPKLLQAAVSTSLPLLPVQQPSSSLMSSGSTISGVASGLSLEAQYAASGSGPLVSNQGERSSDPAELGVSGQSTSDGLYASSSHETSLQSAEASLPVFSQECFPYSSSSAPGATSTSRGSPVLLSESSGQPVFSQGESRYNGLSQGASSRNTPDSNTKLSSTIYSQSTVDQSSPSLFSSSSQVVSSQSISGPSSPSLHVVSPQSSSDSKSTDAAASPCTQGSVSYSSFSSQAQGSATSQGSSGAELSASSAQSVPTQEGSNHYSGVSQSLTASSLYTAGSLLSNRLAALPLGASSHSTSPQSSPSVSTSSTQSRSGTQLATSSRYVPIQGGSSSTSFSLKPPGTLVQYAPASPTKYGSTPTSSPQASYSQTTSSGSSYRPVSQVGSLAQTGASDRFTSPGGNYYSGLLPQSQATSSLHALGYYMLISSPQKSSSQSASVLSSRKQYGSASQGSSGAQFGASTGFGSQGMSTTCSGSVQSQAMAPSQGLLLPSPCKEVLPKMGHYSLKSTTVQASRKQFASTCIGSSGTHGGSTAPFTLQGGTTNGGSPQDAASQFAPGSKSSYASASLSSPQAGPSTTVQGSLKQLTSTFTGSSGTQGGSSAPFTLLGSTASGGSSQPQDTASLFIPGSSSPYASVSLSSSQGVASQSSQSYQDYSVSQSQKSQRWQPLVTRWTQGIRTSDAAASQGSSSSQSSPMQSSSLSSAGGSSRVSGPFVSAQSSSTSYDGSFTSQRLSTKYTPGSQLLPYDPSVAGQGTSSALASEVLSSYSSKNNQNAPAPSRSSSSNSFSVKG</sequence>
<feature type="compositionally biased region" description="Low complexity" evidence="1">
    <location>
        <begin position="125"/>
        <end position="137"/>
    </location>
</feature>
<feature type="compositionally biased region" description="Polar residues" evidence="1">
    <location>
        <begin position="87"/>
        <end position="102"/>
    </location>
</feature>
<feature type="compositionally biased region" description="Low complexity" evidence="1">
    <location>
        <begin position="311"/>
        <end position="335"/>
    </location>
</feature>
<feature type="region of interest" description="Disordered" evidence="1">
    <location>
        <begin position="249"/>
        <end position="282"/>
    </location>
</feature>
<gene>
    <name evidence="2" type="ORF">G5714_011026</name>
</gene>
<feature type="compositionally biased region" description="Polar residues" evidence="1">
    <location>
        <begin position="372"/>
        <end position="383"/>
    </location>
</feature>
<protein>
    <submittedName>
        <fullName evidence="2">Uncharacterized protein</fullName>
    </submittedName>
</protein>
<feature type="compositionally biased region" description="Low complexity" evidence="1">
    <location>
        <begin position="576"/>
        <end position="587"/>
    </location>
</feature>
<feature type="compositionally biased region" description="Polar residues" evidence="1">
    <location>
        <begin position="336"/>
        <end position="355"/>
    </location>
</feature>
<feature type="region of interest" description="Disordered" evidence="1">
    <location>
        <begin position="202"/>
        <end position="234"/>
    </location>
</feature>
<dbReference type="EMBL" id="JAAMOB010000010">
    <property type="protein sequence ID" value="KAF4108267.1"/>
    <property type="molecule type" value="Genomic_DNA"/>
</dbReference>
<comment type="caution">
    <text evidence="2">The sequence shown here is derived from an EMBL/GenBank/DDBJ whole genome shotgun (WGS) entry which is preliminary data.</text>
</comment>
<feature type="compositionally biased region" description="Polar residues" evidence="1">
    <location>
        <begin position="748"/>
        <end position="758"/>
    </location>
</feature>
<accession>A0A7J6CLT0</accession>
<feature type="region of interest" description="Disordered" evidence="1">
    <location>
        <begin position="67"/>
        <end position="102"/>
    </location>
</feature>
<feature type="compositionally biased region" description="Low complexity" evidence="1">
    <location>
        <begin position="249"/>
        <end position="270"/>
    </location>
</feature>
<evidence type="ECO:0000313" key="2">
    <source>
        <dbReference type="EMBL" id="KAF4108267.1"/>
    </source>
</evidence>
<feature type="compositionally biased region" description="Low complexity" evidence="1">
    <location>
        <begin position="697"/>
        <end position="729"/>
    </location>
</feature>
<feature type="region of interest" description="Disordered" evidence="1">
    <location>
        <begin position="309"/>
        <end position="403"/>
    </location>
</feature>
<feature type="compositionally biased region" description="Polar residues" evidence="1">
    <location>
        <begin position="142"/>
        <end position="182"/>
    </location>
</feature>
<name>A0A7J6CLT0_9TELE</name>
<feature type="region of interest" description="Disordered" evidence="1">
    <location>
        <begin position="539"/>
        <end position="643"/>
    </location>
</feature>
<proteinExistence type="predicted"/>
<feature type="compositionally biased region" description="Polar residues" evidence="1">
    <location>
        <begin position="588"/>
        <end position="603"/>
    </location>
</feature>
<feature type="region of interest" description="Disordered" evidence="1">
    <location>
        <begin position="696"/>
        <end position="808"/>
    </location>
</feature>
<feature type="compositionally biased region" description="Polar residues" evidence="1">
    <location>
        <begin position="271"/>
        <end position="282"/>
    </location>
</feature>
<feature type="region of interest" description="Disordered" evidence="1">
    <location>
        <begin position="125"/>
        <end position="182"/>
    </location>
</feature>
<dbReference type="Proteomes" id="UP000579812">
    <property type="component" value="Unassembled WGS sequence"/>
</dbReference>
<evidence type="ECO:0000313" key="3">
    <source>
        <dbReference type="Proteomes" id="UP000579812"/>
    </source>
</evidence>
<feature type="compositionally biased region" description="Polar residues" evidence="1">
    <location>
        <begin position="769"/>
        <end position="793"/>
    </location>
</feature>
<evidence type="ECO:0000256" key="1">
    <source>
        <dbReference type="SAM" id="MobiDB-lite"/>
    </source>
</evidence>
<keyword evidence="3" id="KW-1185">Reference proteome</keyword>
<dbReference type="AlphaFoldDB" id="A0A7J6CLT0"/>
<feature type="compositionally biased region" description="Polar residues" evidence="1">
    <location>
        <begin position="551"/>
        <end position="569"/>
    </location>
</feature>
<feature type="compositionally biased region" description="Low complexity" evidence="1">
    <location>
        <begin position="384"/>
        <end position="395"/>
    </location>
</feature>
<reference evidence="2 3" key="1">
    <citation type="submission" date="2020-04" db="EMBL/GenBank/DDBJ databases">
        <title>Chromosome-level genome assembly of a cyprinid fish Onychostoma macrolepis by integration of Nanopore Sequencing, Bionano and Hi-C technology.</title>
        <authorList>
            <person name="Wang D."/>
        </authorList>
    </citation>
    <scope>NUCLEOTIDE SEQUENCE [LARGE SCALE GENOMIC DNA]</scope>
    <source>
        <strain evidence="2">SWU-2019</strain>
        <tissue evidence="2">Muscle</tissue>
    </source>
</reference>